<proteinExistence type="predicted"/>
<feature type="region of interest" description="Disordered" evidence="1">
    <location>
        <begin position="83"/>
        <end position="112"/>
    </location>
</feature>
<sequence length="112" mass="12610">MKREMTDEERDRRTDSQPDGQTRHIQIPSHRHFPPAPSSEHLSAASSKEPLSRGSLFPYLVSGFLQAWLDCFIHVVTVTTKSRPDNKLTSAQIPVKKSRSRPQMSAGRAEGK</sequence>
<dbReference type="EMBL" id="VXIT01000009">
    <property type="protein sequence ID" value="KAA6410357.1"/>
    <property type="molecule type" value="Genomic_DNA"/>
</dbReference>
<organism evidence="2 3">
    <name type="scientific">Lasallia pustulata</name>
    <dbReference type="NCBI Taxonomy" id="136370"/>
    <lineage>
        <taxon>Eukaryota</taxon>
        <taxon>Fungi</taxon>
        <taxon>Dikarya</taxon>
        <taxon>Ascomycota</taxon>
        <taxon>Pezizomycotina</taxon>
        <taxon>Lecanoromycetes</taxon>
        <taxon>OSLEUM clade</taxon>
        <taxon>Umbilicariomycetidae</taxon>
        <taxon>Umbilicariales</taxon>
        <taxon>Umbilicariaceae</taxon>
        <taxon>Lasallia</taxon>
    </lineage>
</organism>
<evidence type="ECO:0000256" key="1">
    <source>
        <dbReference type="SAM" id="MobiDB-lite"/>
    </source>
</evidence>
<feature type="compositionally biased region" description="Basic and acidic residues" evidence="1">
    <location>
        <begin position="1"/>
        <end position="16"/>
    </location>
</feature>
<comment type="caution">
    <text evidence="2">The sequence shown here is derived from an EMBL/GenBank/DDBJ whole genome shotgun (WGS) entry which is preliminary data.</text>
</comment>
<name>A0A5M8PLG3_9LECA</name>
<feature type="region of interest" description="Disordered" evidence="1">
    <location>
        <begin position="1"/>
        <end position="48"/>
    </location>
</feature>
<accession>A0A5M8PLG3</accession>
<dbReference type="AlphaFoldDB" id="A0A5M8PLG3"/>
<dbReference type="Proteomes" id="UP000324767">
    <property type="component" value="Unassembled WGS sequence"/>
</dbReference>
<reference evidence="2 3" key="1">
    <citation type="submission" date="2019-09" db="EMBL/GenBank/DDBJ databases">
        <title>The hologenome of the rock-dwelling lichen Lasallia pustulata.</title>
        <authorList>
            <person name="Greshake Tzovaras B."/>
            <person name="Segers F."/>
            <person name="Bicker A."/>
            <person name="Dal Grande F."/>
            <person name="Otte J."/>
            <person name="Hankeln T."/>
            <person name="Schmitt I."/>
            <person name="Ebersberger I."/>
        </authorList>
    </citation>
    <scope>NUCLEOTIDE SEQUENCE [LARGE SCALE GENOMIC DNA]</scope>
    <source>
        <strain evidence="2">A1-1</strain>
    </source>
</reference>
<gene>
    <name evidence="2" type="ORF">FRX48_05778</name>
</gene>
<evidence type="ECO:0000313" key="2">
    <source>
        <dbReference type="EMBL" id="KAA6410357.1"/>
    </source>
</evidence>
<protein>
    <submittedName>
        <fullName evidence="2">Uncharacterized protein</fullName>
    </submittedName>
</protein>
<evidence type="ECO:0000313" key="3">
    <source>
        <dbReference type="Proteomes" id="UP000324767"/>
    </source>
</evidence>
<feature type="compositionally biased region" description="Polar residues" evidence="1">
    <location>
        <begin position="83"/>
        <end position="92"/>
    </location>
</feature>